<keyword evidence="2" id="KW-0540">Nuclease</keyword>
<reference evidence="5 6" key="1">
    <citation type="journal article" date="2012" name="Stand. Genomic Sci.">
        <title>Complete genome sequence of Pyrobaculum oguniense.</title>
        <authorList>
            <person name="Bernick D.L."/>
            <person name="Karplus K."/>
            <person name="Lui L.M."/>
            <person name="Coker J.K."/>
            <person name="Murphy J.N."/>
            <person name="Chan P.P."/>
            <person name="Cozen A.E."/>
            <person name="Lowe T.M."/>
        </authorList>
    </citation>
    <scope>NUCLEOTIDE SEQUENCE [LARGE SCALE GENOMIC DNA]</scope>
    <source>
        <strain evidence="5 6">TE7</strain>
    </source>
</reference>
<dbReference type="AlphaFoldDB" id="H6QC26"/>
<evidence type="ECO:0008006" key="7">
    <source>
        <dbReference type="Google" id="ProtNLM"/>
    </source>
</evidence>
<dbReference type="KEGG" id="pog:Pogu_2791"/>
<dbReference type="GO" id="GO:0004540">
    <property type="term" value="F:RNA nuclease activity"/>
    <property type="evidence" value="ECO:0007669"/>
    <property type="project" value="InterPro"/>
</dbReference>
<evidence type="ECO:0000256" key="1">
    <source>
        <dbReference type="ARBA" id="ARBA00022649"/>
    </source>
</evidence>
<dbReference type="Gene3D" id="1.20.120.580">
    <property type="entry name" value="bsu32300-like"/>
    <property type="match status" value="1"/>
</dbReference>
<dbReference type="PANTHER" id="PTHR33397">
    <property type="entry name" value="UPF0331 PROTEIN YUTE"/>
    <property type="match status" value="1"/>
</dbReference>
<dbReference type="InterPro" id="IPR052379">
    <property type="entry name" value="Type_VII_TA_RNase"/>
</dbReference>
<evidence type="ECO:0000256" key="3">
    <source>
        <dbReference type="ARBA" id="ARBA00022801"/>
    </source>
</evidence>
<keyword evidence="6" id="KW-1185">Reference proteome</keyword>
<evidence type="ECO:0000256" key="2">
    <source>
        <dbReference type="ARBA" id="ARBA00022722"/>
    </source>
</evidence>
<evidence type="ECO:0000313" key="5">
    <source>
        <dbReference type="EMBL" id="AFA40818.1"/>
    </source>
</evidence>
<dbReference type="EMBL" id="CP003316">
    <property type="protein sequence ID" value="AFA40818.1"/>
    <property type="molecule type" value="Genomic_DNA"/>
</dbReference>
<dbReference type="PANTHER" id="PTHR33397:SF5">
    <property type="entry name" value="RNASE YUTE-RELATED"/>
    <property type="match status" value="1"/>
</dbReference>
<dbReference type="InterPro" id="IPR008201">
    <property type="entry name" value="HepT-like"/>
</dbReference>
<dbReference type="GO" id="GO:0110001">
    <property type="term" value="C:toxin-antitoxin complex"/>
    <property type="evidence" value="ECO:0007669"/>
    <property type="project" value="InterPro"/>
</dbReference>
<proteinExistence type="inferred from homology"/>
<comment type="similarity">
    <text evidence="4">Belongs to the HepT RNase toxin family.</text>
</comment>
<dbReference type="GO" id="GO:0016787">
    <property type="term" value="F:hydrolase activity"/>
    <property type="evidence" value="ECO:0007669"/>
    <property type="project" value="UniProtKB-KW"/>
</dbReference>
<keyword evidence="1" id="KW-1277">Toxin-antitoxin system</keyword>
<gene>
    <name evidence="5" type="ordered locus">Pogu_2791</name>
</gene>
<dbReference type="Pfam" id="PF01934">
    <property type="entry name" value="HepT-like"/>
    <property type="match status" value="1"/>
</dbReference>
<accession>H6QC26</accession>
<dbReference type="Proteomes" id="UP000009062">
    <property type="component" value="Chromosome"/>
</dbReference>
<organism evidence="5 6">
    <name type="scientific">Pyrobaculum oguniense (strain DSM 13380 / JCM 10595 / TE7)</name>
    <dbReference type="NCBI Taxonomy" id="698757"/>
    <lineage>
        <taxon>Archaea</taxon>
        <taxon>Thermoproteota</taxon>
        <taxon>Thermoprotei</taxon>
        <taxon>Thermoproteales</taxon>
        <taxon>Thermoproteaceae</taxon>
        <taxon>Pyrobaculum</taxon>
    </lineage>
</organism>
<evidence type="ECO:0000313" key="6">
    <source>
        <dbReference type="Proteomes" id="UP000009062"/>
    </source>
</evidence>
<keyword evidence="3" id="KW-0378">Hydrolase</keyword>
<protein>
    <recommendedName>
        <fullName evidence="7">DUF86 domain-containing protein</fullName>
    </recommendedName>
</protein>
<dbReference type="HOGENOM" id="CLU_153000_0_0_2"/>
<sequence>MAVIKRLFEAAVDVTARLDEEVDKGVSTAWGDLMKYLHALQIQAQVLIDMALRASAALGHPPATPLDAARYLAGKGVFTQEEAAFFKKVVGFRNVIVHQYLAVDVDLVKRVLESREYRKVLSLAEKIYKAVQDP</sequence>
<dbReference type="InterPro" id="IPR037038">
    <property type="entry name" value="HepT-like_sf"/>
</dbReference>
<dbReference type="eggNOG" id="arCOG02108">
    <property type="taxonomic scope" value="Archaea"/>
</dbReference>
<name>H6QC26_PYROT</name>
<dbReference type="STRING" id="698757.Pogu_2791"/>
<evidence type="ECO:0000256" key="4">
    <source>
        <dbReference type="ARBA" id="ARBA00024207"/>
    </source>
</evidence>